<evidence type="ECO:0000259" key="2">
    <source>
        <dbReference type="PROSITE" id="PS50164"/>
    </source>
</evidence>
<dbReference type="PROSITE" id="PS50158">
    <property type="entry name" value="ZF_CCHC"/>
    <property type="match status" value="1"/>
</dbReference>
<dbReference type="InterPro" id="IPR035901">
    <property type="entry name" value="GIY-YIG_endonuc_sf"/>
</dbReference>
<name>A0A6C0HVQ8_9ZZZZ</name>
<dbReference type="PROSITE" id="PS50164">
    <property type="entry name" value="GIY_YIG"/>
    <property type="match status" value="1"/>
</dbReference>
<evidence type="ECO:0000259" key="1">
    <source>
        <dbReference type="PROSITE" id="PS50158"/>
    </source>
</evidence>
<organism evidence="3">
    <name type="scientific">viral metagenome</name>
    <dbReference type="NCBI Taxonomy" id="1070528"/>
    <lineage>
        <taxon>unclassified sequences</taxon>
        <taxon>metagenomes</taxon>
        <taxon>organismal metagenomes</taxon>
    </lineage>
</organism>
<dbReference type="InterPro" id="IPR036875">
    <property type="entry name" value="Znf_CCHC_sf"/>
</dbReference>
<evidence type="ECO:0000313" key="3">
    <source>
        <dbReference type="EMBL" id="QHT84500.1"/>
    </source>
</evidence>
<protein>
    <recommendedName>
        <fullName evidence="4">CCHC-type domain-containing protein</fullName>
    </recommendedName>
</protein>
<reference evidence="3" key="1">
    <citation type="journal article" date="2020" name="Nature">
        <title>Giant virus diversity and host interactions through global metagenomics.</title>
        <authorList>
            <person name="Schulz F."/>
            <person name="Roux S."/>
            <person name="Paez-Espino D."/>
            <person name="Jungbluth S."/>
            <person name="Walsh D.A."/>
            <person name="Denef V.J."/>
            <person name="McMahon K.D."/>
            <person name="Konstantinidis K.T."/>
            <person name="Eloe-Fadrosh E.A."/>
            <person name="Kyrpides N.C."/>
            <person name="Woyke T."/>
        </authorList>
    </citation>
    <scope>NUCLEOTIDE SEQUENCE</scope>
    <source>
        <strain evidence="3">GVMAG-M-3300023184-177</strain>
    </source>
</reference>
<proteinExistence type="predicted"/>
<dbReference type="InterPro" id="IPR001878">
    <property type="entry name" value="Znf_CCHC"/>
</dbReference>
<dbReference type="Gene3D" id="3.40.1440.10">
    <property type="entry name" value="GIY-YIG endonuclease"/>
    <property type="match status" value="1"/>
</dbReference>
<dbReference type="EMBL" id="MN740018">
    <property type="protein sequence ID" value="QHT84500.1"/>
    <property type="molecule type" value="Genomic_DNA"/>
</dbReference>
<evidence type="ECO:0008006" key="4">
    <source>
        <dbReference type="Google" id="ProtNLM"/>
    </source>
</evidence>
<dbReference type="GO" id="GO:0003676">
    <property type="term" value="F:nucleic acid binding"/>
    <property type="evidence" value="ECO:0007669"/>
    <property type="project" value="InterPro"/>
</dbReference>
<sequence length="369" mass="43907">MQCSICNQNQQFTSSDTMCDECIDSIDKSNNYFNIYVIECEDKSNDYFNIYVIECEDKSSEYKYYIGKTTNDVSIRFNQHKSSDNTCAWTNKYKPIKIVETYKTKDQLDEDKTTKKYMMKYGINRVRGGSYTKIVLDDWMIKSLEHEFTSAQDNCYNCNEKGHLYRYCDYKECPLDKKLNIQKYLEEFIDTNIDMEINKLEIIYEQIIILNHKINCSSDRFDINKYKKIITDIKELDSIILSIQQKMQDIEKSPDNEPITRNRGYSSNKRSLLNAKHTEKQKLETEKNSLFSQLTNFNDINYYYGQLFINDKIYLESQANQIIKLYKLRAFNLEKKKELKELLNIHTSEELIKMKLEGLYEKKISILSN</sequence>
<dbReference type="GO" id="GO:0008270">
    <property type="term" value="F:zinc ion binding"/>
    <property type="evidence" value="ECO:0007669"/>
    <property type="project" value="InterPro"/>
</dbReference>
<accession>A0A6C0HVQ8</accession>
<feature type="domain" description="GIY-YIG" evidence="2">
    <location>
        <begin position="46"/>
        <end position="123"/>
    </location>
</feature>
<feature type="domain" description="CCHC-type" evidence="1">
    <location>
        <begin position="155"/>
        <end position="168"/>
    </location>
</feature>
<dbReference type="AlphaFoldDB" id="A0A6C0HVQ8"/>
<dbReference type="InterPro" id="IPR000305">
    <property type="entry name" value="GIY-YIG_endonuc"/>
</dbReference>
<dbReference type="SUPFAM" id="SSF57756">
    <property type="entry name" value="Retrovirus zinc finger-like domains"/>
    <property type="match status" value="1"/>
</dbReference>